<dbReference type="EMBL" id="CAJVPA010000011">
    <property type="protein sequence ID" value="CAG8228654.1"/>
    <property type="molecule type" value="Genomic_DNA"/>
</dbReference>
<feature type="chain" id="PRO_5040740350" evidence="2">
    <location>
        <begin position="34"/>
        <end position="404"/>
    </location>
</feature>
<dbReference type="OrthoDB" id="409543at2759"/>
<dbReference type="InterPro" id="IPR029044">
    <property type="entry name" value="Nucleotide-diphossugar_trans"/>
</dbReference>
<dbReference type="InterPro" id="IPR039367">
    <property type="entry name" value="Och1-like"/>
</dbReference>
<evidence type="ECO:0000313" key="4">
    <source>
        <dbReference type="Proteomes" id="UP001152646"/>
    </source>
</evidence>
<comment type="caution">
    <text evidence="3">The sequence shown here is derived from an EMBL/GenBank/DDBJ whole genome shotgun (WGS) entry which is preliminary data.</text>
</comment>
<evidence type="ECO:0000256" key="1">
    <source>
        <dbReference type="ARBA" id="ARBA00009003"/>
    </source>
</evidence>
<evidence type="ECO:0000256" key="2">
    <source>
        <dbReference type="SAM" id="SignalP"/>
    </source>
</evidence>
<evidence type="ECO:0000313" key="3">
    <source>
        <dbReference type="EMBL" id="CAG8228654.1"/>
    </source>
</evidence>
<dbReference type="Proteomes" id="UP001152646">
    <property type="component" value="Unassembled WGS sequence"/>
</dbReference>
<dbReference type="GO" id="GO:0006487">
    <property type="term" value="P:protein N-linked glycosylation"/>
    <property type="evidence" value="ECO:0007669"/>
    <property type="project" value="TreeGrafter"/>
</dbReference>
<dbReference type="GO" id="GO:0000009">
    <property type="term" value="F:alpha-1,6-mannosyltransferase activity"/>
    <property type="evidence" value="ECO:0007669"/>
    <property type="project" value="InterPro"/>
</dbReference>
<feature type="signal peptide" evidence="2">
    <location>
        <begin position="1"/>
        <end position="33"/>
    </location>
</feature>
<gene>
    <name evidence="3" type="ORF">PSALAMII_LOCUS247</name>
</gene>
<dbReference type="PANTHER" id="PTHR31834:SF9">
    <property type="entry name" value="INITIATION-SPECIFIC ALPHA-1,6-MANNOSYLTRANSFERASE"/>
    <property type="match status" value="1"/>
</dbReference>
<name>A0A9W4I661_9EURO</name>
<dbReference type="SUPFAM" id="SSF53448">
    <property type="entry name" value="Nucleotide-diphospho-sugar transferases"/>
    <property type="match status" value="1"/>
</dbReference>
<protein>
    <submittedName>
        <fullName evidence="3">Uncharacterized protein</fullName>
    </submittedName>
</protein>
<reference evidence="3" key="1">
    <citation type="submission" date="2021-07" db="EMBL/GenBank/DDBJ databases">
        <authorList>
            <person name="Branca A.L. A."/>
        </authorList>
    </citation>
    <scope>NUCLEOTIDE SEQUENCE</scope>
</reference>
<dbReference type="Gene3D" id="3.90.550.20">
    <property type="match status" value="1"/>
</dbReference>
<dbReference type="InterPro" id="IPR007577">
    <property type="entry name" value="GlycoTrfase_DXD_sugar-bd_CS"/>
</dbReference>
<accession>A0A9W4I661</accession>
<organism evidence="3 4">
    <name type="scientific">Penicillium salamii</name>
    <dbReference type="NCBI Taxonomy" id="1612424"/>
    <lineage>
        <taxon>Eukaryota</taxon>
        <taxon>Fungi</taxon>
        <taxon>Dikarya</taxon>
        <taxon>Ascomycota</taxon>
        <taxon>Pezizomycotina</taxon>
        <taxon>Eurotiomycetes</taxon>
        <taxon>Eurotiomycetidae</taxon>
        <taxon>Eurotiales</taxon>
        <taxon>Aspergillaceae</taxon>
        <taxon>Penicillium</taxon>
    </lineage>
</organism>
<dbReference type="Pfam" id="PF04488">
    <property type="entry name" value="Gly_transf_sug"/>
    <property type="match status" value="1"/>
</dbReference>
<sequence length="404" mass="46245">MRNRCGSLSRHKYLLAAILLILVLYNSLPTATSTISPHTEESDNRPRYLHQSPFRANPDYDYEIAVSDALQKIESDRSVHPAATDTIWQIILSPKDQRKDDSYEFQKRNPEWRYQLINAHWADNFITKTLASIPDLARLYKSYPHYVQRGDLLRYLVLWYYGGYYADVDVYPAKSIKSCPTLRNVFEDLSIGTSISRNVSLVVGVEIDEPLASPQKMREWHWARRYGFLQYNIYAPQRFSPLLREVIVRVLSHTKHHVESHFWGRYDEMTTLEVTGPGVFTDAILDKLSDTLPSTHPFIEESLKAGKNSGDTSSGDLMPSSLTLPAQRVTWAPFHDLTDTVCAEDSDDRSGRMGGICVLPVNSWGNGQRHSGAEGFNSPHSCINHRFGGTWKPWKQSWKKYLFG</sequence>
<dbReference type="PANTHER" id="PTHR31834">
    <property type="entry name" value="INITIATION-SPECIFIC ALPHA-1,6-MANNOSYLTRANSFERASE"/>
    <property type="match status" value="1"/>
</dbReference>
<comment type="similarity">
    <text evidence="1">Belongs to the glycosyltransferase 32 family.</text>
</comment>
<dbReference type="GO" id="GO:0000136">
    <property type="term" value="C:mannan polymerase complex"/>
    <property type="evidence" value="ECO:0007669"/>
    <property type="project" value="TreeGrafter"/>
</dbReference>
<dbReference type="AlphaFoldDB" id="A0A9W4I661"/>
<keyword evidence="2" id="KW-0732">Signal</keyword>
<proteinExistence type="inferred from homology"/>